<evidence type="ECO:0000313" key="10">
    <source>
        <dbReference type="EMBL" id="TLM95478.1"/>
    </source>
</evidence>
<evidence type="ECO:0000256" key="3">
    <source>
        <dbReference type="ARBA" id="ARBA00022679"/>
    </source>
</evidence>
<keyword evidence="4" id="KW-0479">Metal-binding</keyword>
<dbReference type="Pfam" id="PF00266">
    <property type="entry name" value="Aminotran_5"/>
    <property type="match status" value="1"/>
</dbReference>
<keyword evidence="5" id="KW-0663">Pyridoxal phosphate</keyword>
<evidence type="ECO:0000259" key="9">
    <source>
        <dbReference type="Pfam" id="PF00266"/>
    </source>
</evidence>
<dbReference type="Gene3D" id="3.90.1150.10">
    <property type="entry name" value="Aspartate Aminotransferase, domain 1"/>
    <property type="match status" value="1"/>
</dbReference>
<comment type="caution">
    <text evidence="10">The sequence shown here is derived from an EMBL/GenBank/DDBJ whole genome shotgun (WGS) entry which is preliminary data.</text>
</comment>
<dbReference type="RefSeq" id="WP_138075974.1">
    <property type="nucleotide sequence ID" value="NZ_VAJM01000002.1"/>
</dbReference>
<evidence type="ECO:0000256" key="7">
    <source>
        <dbReference type="ARBA" id="ARBA00023014"/>
    </source>
</evidence>
<evidence type="ECO:0000256" key="6">
    <source>
        <dbReference type="ARBA" id="ARBA00023004"/>
    </source>
</evidence>
<dbReference type="InterPro" id="IPR015422">
    <property type="entry name" value="PyrdxlP-dep_Trfase_small"/>
</dbReference>
<keyword evidence="7" id="KW-0411">Iron-sulfur</keyword>
<protein>
    <submittedName>
        <fullName evidence="10">Cysteine desulfurase</fullName>
    </submittedName>
</protein>
<reference evidence="10 11" key="1">
    <citation type="submission" date="2019-05" db="EMBL/GenBank/DDBJ databases">
        <title>Hymenobacter edaphi sp. nov., isolated from abandoned arsenic-contaminated farmland soil.</title>
        <authorList>
            <person name="Nie L."/>
        </authorList>
    </citation>
    <scope>NUCLEOTIDE SEQUENCE [LARGE SCALE GENOMIC DNA]</scope>
    <source>
        <strain evidence="10 11">1-3-3-8</strain>
    </source>
</reference>
<dbReference type="AlphaFoldDB" id="A0A5R8WUL9"/>
<dbReference type="Gene3D" id="3.40.640.10">
    <property type="entry name" value="Type I PLP-dependent aspartate aminotransferase-like (Major domain)"/>
    <property type="match status" value="1"/>
</dbReference>
<dbReference type="Gene3D" id="1.10.260.50">
    <property type="match status" value="1"/>
</dbReference>
<evidence type="ECO:0000313" key="11">
    <source>
        <dbReference type="Proteomes" id="UP000305517"/>
    </source>
</evidence>
<dbReference type="InterPro" id="IPR016454">
    <property type="entry name" value="Cysteine_dSase"/>
</dbReference>
<accession>A0A5R8WUL9</accession>
<evidence type="ECO:0000256" key="2">
    <source>
        <dbReference type="ARBA" id="ARBA00006490"/>
    </source>
</evidence>
<keyword evidence="6" id="KW-0408">Iron</keyword>
<dbReference type="InterPro" id="IPR015421">
    <property type="entry name" value="PyrdxlP-dep_Trfase_major"/>
</dbReference>
<evidence type="ECO:0000256" key="1">
    <source>
        <dbReference type="ARBA" id="ARBA00001933"/>
    </source>
</evidence>
<proteinExistence type="inferred from homology"/>
<dbReference type="GO" id="GO:0031071">
    <property type="term" value="F:cysteine desulfurase activity"/>
    <property type="evidence" value="ECO:0007669"/>
    <property type="project" value="UniProtKB-EC"/>
</dbReference>
<name>A0A5R8WUL9_9BACT</name>
<dbReference type="InterPro" id="IPR000192">
    <property type="entry name" value="Aminotrans_V_dom"/>
</dbReference>
<feature type="domain" description="Aminotransferase class V" evidence="9">
    <location>
        <begin position="10"/>
        <end position="373"/>
    </location>
</feature>
<dbReference type="PANTHER" id="PTHR11601:SF34">
    <property type="entry name" value="CYSTEINE DESULFURASE"/>
    <property type="match status" value="1"/>
</dbReference>
<dbReference type="InterPro" id="IPR015424">
    <property type="entry name" value="PyrdxlP-dep_Trfase"/>
</dbReference>
<keyword evidence="11" id="KW-1185">Reference proteome</keyword>
<evidence type="ECO:0000256" key="5">
    <source>
        <dbReference type="ARBA" id="ARBA00022898"/>
    </source>
</evidence>
<dbReference type="SUPFAM" id="SSF53383">
    <property type="entry name" value="PLP-dependent transferases"/>
    <property type="match status" value="1"/>
</dbReference>
<sequence length="387" mass="42227">MTPNHATPSVYFDNAATTPLDPEVLDAMMPFLTEHFGNPSSIHGHGRKVRAAIENARKTIAHLIGAAPAEISFTSGGTEADNYAAFGSIRTLGLKHAITSRLEHHAVLHTLEALQKAGEIELSFVRFDEQGKLDLAHLDELLGTHTRSFVSLMHANNEIGNLNDIEAIGQLCRTHGAIFHTDTVQTMGHYCHNVQQLQNHFLVGSAHKFHGPKGSGFLYTQSGLQVQPLIHGGAQERNVRAGTENVYGIVGLAKALEIAYRDMDQHHRHIQGLKDRFIEKLRAEIDDVQFNGLSADADQSLYTVLNVSLPPSELNEMLLFNLDINHVSASGGSACTSGSNIGSHVLTALGCDPQRGAVRFSMSKYNTADEVDYAVEQLAKMYRKVPA</sequence>
<comment type="cofactor">
    <cofactor evidence="1">
        <name>pyridoxal 5'-phosphate</name>
        <dbReference type="ChEBI" id="CHEBI:597326"/>
    </cofactor>
</comment>
<evidence type="ECO:0000256" key="4">
    <source>
        <dbReference type="ARBA" id="ARBA00022723"/>
    </source>
</evidence>
<dbReference type="PANTHER" id="PTHR11601">
    <property type="entry name" value="CYSTEINE DESULFURYLASE FAMILY MEMBER"/>
    <property type="match status" value="1"/>
</dbReference>
<dbReference type="PIRSF" id="PIRSF005572">
    <property type="entry name" value="NifS"/>
    <property type="match status" value="1"/>
</dbReference>
<evidence type="ECO:0000256" key="8">
    <source>
        <dbReference type="ARBA" id="ARBA00050776"/>
    </source>
</evidence>
<dbReference type="GO" id="GO:0051536">
    <property type="term" value="F:iron-sulfur cluster binding"/>
    <property type="evidence" value="ECO:0007669"/>
    <property type="project" value="UniProtKB-KW"/>
</dbReference>
<comment type="catalytic activity">
    <reaction evidence="8">
        <text>(sulfur carrier)-H + L-cysteine = (sulfur carrier)-SH + L-alanine</text>
        <dbReference type="Rhea" id="RHEA:43892"/>
        <dbReference type="Rhea" id="RHEA-COMP:14737"/>
        <dbReference type="Rhea" id="RHEA-COMP:14739"/>
        <dbReference type="ChEBI" id="CHEBI:29917"/>
        <dbReference type="ChEBI" id="CHEBI:35235"/>
        <dbReference type="ChEBI" id="CHEBI:57972"/>
        <dbReference type="ChEBI" id="CHEBI:64428"/>
        <dbReference type="EC" id="2.8.1.7"/>
    </reaction>
</comment>
<comment type="similarity">
    <text evidence="2">Belongs to the class-V pyridoxal-phosphate-dependent aminotransferase family. NifS/IscS subfamily.</text>
</comment>
<keyword evidence="3" id="KW-0808">Transferase</keyword>
<dbReference type="OrthoDB" id="9804366at2"/>
<gene>
    <name evidence="10" type="ORF">FDY95_06740</name>
</gene>
<dbReference type="Proteomes" id="UP000305517">
    <property type="component" value="Unassembled WGS sequence"/>
</dbReference>
<dbReference type="EMBL" id="VAJM01000002">
    <property type="protein sequence ID" value="TLM95478.1"/>
    <property type="molecule type" value="Genomic_DNA"/>
</dbReference>
<organism evidence="10 11">
    <name type="scientific">Hymenobacter jeollabukensis</name>
    <dbReference type="NCBI Taxonomy" id="2025313"/>
    <lineage>
        <taxon>Bacteria</taxon>
        <taxon>Pseudomonadati</taxon>
        <taxon>Bacteroidota</taxon>
        <taxon>Cytophagia</taxon>
        <taxon>Cytophagales</taxon>
        <taxon>Hymenobacteraceae</taxon>
        <taxon>Hymenobacter</taxon>
    </lineage>
</organism>
<dbReference type="GO" id="GO:0046872">
    <property type="term" value="F:metal ion binding"/>
    <property type="evidence" value="ECO:0007669"/>
    <property type="project" value="UniProtKB-KW"/>
</dbReference>